<accession>A0ABP0ME69</accession>
<proteinExistence type="predicted"/>
<evidence type="ECO:0000313" key="2">
    <source>
        <dbReference type="Proteomes" id="UP001642464"/>
    </source>
</evidence>
<gene>
    <name evidence="1" type="ORF">SCF082_LOCUS27211</name>
</gene>
<dbReference type="Proteomes" id="UP001642464">
    <property type="component" value="Unassembled WGS sequence"/>
</dbReference>
<organism evidence="1 2">
    <name type="scientific">Durusdinium trenchii</name>
    <dbReference type="NCBI Taxonomy" id="1381693"/>
    <lineage>
        <taxon>Eukaryota</taxon>
        <taxon>Sar</taxon>
        <taxon>Alveolata</taxon>
        <taxon>Dinophyceae</taxon>
        <taxon>Suessiales</taxon>
        <taxon>Symbiodiniaceae</taxon>
        <taxon>Durusdinium</taxon>
    </lineage>
</organism>
<feature type="non-terminal residue" evidence="1">
    <location>
        <position position="110"/>
    </location>
</feature>
<reference evidence="1 2" key="1">
    <citation type="submission" date="2024-02" db="EMBL/GenBank/DDBJ databases">
        <authorList>
            <person name="Chen Y."/>
            <person name="Shah S."/>
            <person name="Dougan E. K."/>
            <person name="Thang M."/>
            <person name="Chan C."/>
        </authorList>
    </citation>
    <scope>NUCLEOTIDE SEQUENCE [LARGE SCALE GENOMIC DNA]</scope>
</reference>
<sequence length="110" mass="12241">MKLFRQFTASADKVATQLTASADKVATQLTAASQSYTFQSMLSSTVRILLEEDPEGMLQAAQSDMDTGIPVVGKRAETHRAKVMKRYKSIVETTRPFQEFIVLPEQLKTV</sequence>
<evidence type="ECO:0000313" key="1">
    <source>
        <dbReference type="EMBL" id="CAK9048992.1"/>
    </source>
</evidence>
<dbReference type="EMBL" id="CAXAMM010020935">
    <property type="protein sequence ID" value="CAK9048992.1"/>
    <property type="molecule type" value="Genomic_DNA"/>
</dbReference>
<protein>
    <submittedName>
        <fullName evidence="1">Uncharacterized protein</fullName>
    </submittedName>
</protein>
<comment type="caution">
    <text evidence="1">The sequence shown here is derived from an EMBL/GenBank/DDBJ whole genome shotgun (WGS) entry which is preliminary data.</text>
</comment>
<keyword evidence="2" id="KW-1185">Reference proteome</keyword>
<name>A0ABP0ME69_9DINO</name>